<dbReference type="InterPro" id="IPR013783">
    <property type="entry name" value="Ig-like_fold"/>
</dbReference>
<dbReference type="InterPro" id="IPR022409">
    <property type="entry name" value="PKD/Chitinase_dom"/>
</dbReference>
<protein>
    <submittedName>
        <fullName evidence="3">PKD domain-containing protein</fullName>
    </submittedName>
</protein>
<dbReference type="PROSITE" id="PS50093">
    <property type="entry name" value="PKD"/>
    <property type="match status" value="1"/>
</dbReference>
<feature type="chain" id="PRO_5022808243" evidence="1">
    <location>
        <begin position="36"/>
        <end position="519"/>
    </location>
</feature>
<name>A0A5C4SDT0_9FLAO</name>
<evidence type="ECO:0000313" key="4">
    <source>
        <dbReference type="Proteomes" id="UP000308713"/>
    </source>
</evidence>
<dbReference type="InterPro" id="IPR035986">
    <property type="entry name" value="PKD_dom_sf"/>
</dbReference>
<evidence type="ECO:0000313" key="3">
    <source>
        <dbReference type="EMBL" id="TNJ41723.1"/>
    </source>
</evidence>
<evidence type="ECO:0000259" key="2">
    <source>
        <dbReference type="PROSITE" id="PS50093"/>
    </source>
</evidence>
<dbReference type="InterPro" id="IPR000601">
    <property type="entry name" value="PKD_dom"/>
</dbReference>
<gene>
    <name evidence="3" type="ORF">FGF67_15700</name>
</gene>
<feature type="domain" description="PKD" evidence="2">
    <location>
        <begin position="299"/>
        <end position="347"/>
    </location>
</feature>
<reference evidence="3 4" key="1">
    <citation type="submission" date="2019-05" db="EMBL/GenBank/DDBJ databases">
        <title>Tamlana fucoidanivorans sp. nov., isolated from the surface of algae collected from Fujian province in China.</title>
        <authorList>
            <person name="Li J."/>
        </authorList>
    </citation>
    <scope>NUCLEOTIDE SEQUENCE [LARGE SCALE GENOMIC DNA]</scope>
    <source>
        <strain evidence="3 4">CW2-9</strain>
    </source>
</reference>
<evidence type="ECO:0000256" key="1">
    <source>
        <dbReference type="SAM" id="SignalP"/>
    </source>
</evidence>
<dbReference type="SUPFAM" id="SSF49299">
    <property type="entry name" value="PKD domain"/>
    <property type="match status" value="1"/>
</dbReference>
<dbReference type="RefSeq" id="WP_139698711.1">
    <property type="nucleotide sequence ID" value="NZ_VDCS01000017.1"/>
</dbReference>
<dbReference type="EMBL" id="VDCS01000017">
    <property type="protein sequence ID" value="TNJ41723.1"/>
    <property type="molecule type" value="Genomic_DNA"/>
</dbReference>
<dbReference type="SMART" id="SM00089">
    <property type="entry name" value="PKD"/>
    <property type="match status" value="1"/>
</dbReference>
<comment type="caution">
    <text evidence="3">The sequence shown here is derived from an EMBL/GenBank/DDBJ whole genome shotgun (WGS) entry which is preliminary data.</text>
</comment>
<dbReference type="Gene3D" id="2.60.40.10">
    <property type="entry name" value="Immunoglobulins"/>
    <property type="match status" value="2"/>
</dbReference>
<dbReference type="CDD" id="cd00146">
    <property type="entry name" value="PKD"/>
    <property type="match status" value="1"/>
</dbReference>
<accession>A0A5C4SDT0</accession>
<dbReference type="Proteomes" id="UP000308713">
    <property type="component" value="Unassembled WGS sequence"/>
</dbReference>
<organism evidence="3 4">
    <name type="scientific">Allotamlana fucoidanivorans</name>
    <dbReference type="NCBI Taxonomy" id="2583814"/>
    <lineage>
        <taxon>Bacteria</taxon>
        <taxon>Pseudomonadati</taxon>
        <taxon>Bacteroidota</taxon>
        <taxon>Flavobacteriia</taxon>
        <taxon>Flavobacteriales</taxon>
        <taxon>Flavobacteriaceae</taxon>
        <taxon>Allotamlana</taxon>
    </lineage>
</organism>
<dbReference type="AlphaFoldDB" id="A0A5C4SDT0"/>
<feature type="non-terminal residue" evidence="3">
    <location>
        <position position="519"/>
    </location>
</feature>
<sequence>MKTITLNLTPKATIQIKQVLFVIVFLFLSISQAHADCTVNSSTDLNNDGEITGQELVTWIGNTGCTGTITIPNGIDIILYSTTIIPNTINRIIIQDGAHILWDQNNVDLILAENTAIVIEDTADTDDQTGAIGSTGNNCSNTKRLIIGAIEYSACSGVGNVCVTFSEVIEQGGTIQLDPDFDVISGTGNEVCNEPLDIEIELNGFVDGIPTYSWEQISGPGTITFSPDDSAITTITASVPGDYILRINVRVPLSQDCLNTYVDVYSDIPITFRDGVTASTLSTSPGAGGSCNLLVDFTSNTSNGGPNTTYLWDFGDGGNTSTEANPSHLYATGGTYTVTLTVTDPDGISPCNISSASEQLVISDTPPSITGSVITTIEGCSASDAPIAETTVAALEALGFIISDDATNNVNLIVSSSDNVSGTCPIVISRTYTIEDDCGNQSQATQIINVDDDTPPTISGTIAESTVEGCLATDATAPVNTVAALEALGLSIADACTNDTDLIVTSSDSASGTCPIVVT</sequence>
<dbReference type="PROSITE" id="PS00018">
    <property type="entry name" value="EF_HAND_1"/>
    <property type="match status" value="1"/>
</dbReference>
<feature type="signal peptide" evidence="1">
    <location>
        <begin position="1"/>
        <end position="35"/>
    </location>
</feature>
<keyword evidence="1" id="KW-0732">Signal</keyword>
<keyword evidence="4" id="KW-1185">Reference proteome</keyword>
<dbReference type="OrthoDB" id="599464at2"/>
<proteinExistence type="predicted"/>
<dbReference type="InterPro" id="IPR018247">
    <property type="entry name" value="EF_Hand_1_Ca_BS"/>
</dbReference>
<dbReference type="Pfam" id="PF18911">
    <property type="entry name" value="PKD_4"/>
    <property type="match status" value="1"/>
</dbReference>